<dbReference type="AlphaFoldDB" id="A0A833RWH3"/>
<keyword evidence="12" id="KW-1208">Phospholipid metabolism</keyword>
<keyword evidence="8" id="KW-0443">Lipid metabolism</keyword>
<dbReference type="InterPro" id="IPR011989">
    <property type="entry name" value="ARM-like"/>
</dbReference>
<keyword evidence="6" id="KW-0256">Endoplasmic reticulum</keyword>
<accession>A0A833RWH3</accession>
<comment type="similarity">
    <text evidence="13">Belongs to the SERAC1 family.</text>
</comment>
<evidence type="ECO:0000256" key="8">
    <source>
        <dbReference type="ARBA" id="ARBA00023098"/>
    </source>
</evidence>
<dbReference type="InterPro" id="IPR029058">
    <property type="entry name" value="AB_hydrolase_fold"/>
</dbReference>
<dbReference type="GO" id="GO:0016020">
    <property type="term" value="C:membrane"/>
    <property type="evidence" value="ECO:0007669"/>
    <property type="project" value="UniProtKB-SubCell"/>
</dbReference>
<dbReference type="SUPFAM" id="SSF53474">
    <property type="entry name" value="alpha/beta-Hydrolases"/>
    <property type="match status" value="1"/>
</dbReference>
<evidence type="ECO:0000256" key="2">
    <source>
        <dbReference type="ARBA" id="ARBA00004173"/>
    </source>
</evidence>
<evidence type="ECO:0000256" key="10">
    <source>
        <dbReference type="ARBA" id="ARBA00023136"/>
    </source>
</evidence>
<dbReference type="Gene3D" id="1.25.10.10">
    <property type="entry name" value="Leucine-rich Repeat Variant"/>
    <property type="match status" value="1"/>
</dbReference>
<evidence type="ECO:0000256" key="13">
    <source>
        <dbReference type="ARBA" id="ARBA00038024"/>
    </source>
</evidence>
<evidence type="ECO:0000313" key="17">
    <source>
        <dbReference type="EMBL" id="KAF3430673.1"/>
    </source>
</evidence>
<organism evidence="17 18">
    <name type="scientific">Frieseomelitta varia</name>
    <dbReference type="NCBI Taxonomy" id="561572"/>
    <lineage>
        <taxon>Eukaryota</taxon>
        <taxon>Metazoa</taxon>
        <taxon>Ecdysozoa</taxon>
        <taxon>Arthropoda</taxon>
        <taxon>Hexapoda</taxon>
        <taxon>Insecta</taxon>
        <taxon>Pterygota</taxon>
        <taxon>Neoptera</taxon>
        <taxon>Endopterygota</taxon>
        <taxon>Hymenoptera</taxon>
        <taxon>Apocrita</taxon>
        <taxon>Aculeata</taxon>
        <taxon>Apoidea</taxon>
        <taxon>Anthophila</taxon>
        <taxon>Apidae</taxon>
        <taxon>Frieseomelitta</taxon>
    </lineage>
</organism>
<evidence type="ECO:0000256" key="16">
    <source>
        <dbReference type="SAM" id="Phobius"/>
    </source>
</evidence>
<gene>
    <name evidence="17" type="ORF">E2986_04183</name>
</gene>
<evidence type="ECO:0000256" key="1">
    <source>
        <dbReference type="ARBA" id="ARBA00004167"/>
    </source>
</evidence>
<dbReference type="EMBL" id="WNWW01000025">
    <property type="protein sequence ID" value="KAF3430673.1"/>
    <property type="molecule type" value="Genomic_DNA"/>
</dbReference>
<dbReference type="SUPFAM" id="SSF48371">
    <property type="entry name" value="ARM repeat"/>
    <property type="match status" value="1"/>
</dbReference>
<feature type="transmembrane region" description="Helical" evidence="16">
    <location>
        <begin position="12"/>
        <end position="30"/>
    </location>
</feature>
<evidence type="ECO:0000256" key="4">
    <source>
        <dbReference type="ARBA" id="ARBA00022516"/>
    </source>
</evidence>
<proteinExistence type="inferred from homology"/>
<dbReference type="GO" id="GO:0005783">
    <property type="term" value="C:endoplasmic reticulum"/>
    <property type="evidence" value="ECO:0007669"/>
    <property type="project" value="UniProtKB-SubCell"/>
</dbReference>
<dbReference type="InterPro" id="IPR016024">
    <property type="entry name" value="ARM-type_fold"/>
</dbReference>
<dbReference type="Gene3D" id="3.40.50.1820">
    <property type="entry name" value="alpha/beta hydrolase"/>
    <property type="match status" value="1"/>
</dbReference>
<evidence type="ECO:0000256" key="5">
    <source>
        <dbReference type="ARBA" id="ARBA00022692"/>
    </source>
</evidence>
<keyword evidence="10 16" id="KW-0472">Membrane</keyword>
<dbReference type="PROSITE" id="PS51257">
    <property type="entry name" value="PROKAR_LIPOPROTEIN"/>
    <property type="match status" value="1"/>
</dbReference>
<evidence type="ECO:0000256" key="11">
    <source>
        <dbReference type="ARBA" id="ARBA00023209"/>
    </source>
</evidence>
<keyword evidence="5 16" id="KW-0812">Transmembrane</keyword>
<dbReference type="PANTHER" id="PTHR48182">
    <property type="entry name" value="PROTEIN SERAC1"/>
    <property type="match status" value="1"/>
</dbReference>
<keyword evidence="4" id="KW-0444">Lipid biosynthesis</keyword>
<keyword evidence="11" id="KW-0594">Phospholipid biosynthesis</keyword>
<dbReference type="GO" id="GO:0008654">
    <property type="term" value="P:phospholipid biosynthetic process"/>
    <property type="evidence" value="ECO:0007669"/>
    <property type="project" value="UniProtKB-KW"/>
</dbReference>
<comment type="subcellular location">
    <subcellularLocation>
        <location evidence="3">Endoplasmic reticulum</location>
    </subcellularLocation>
    <subcellularLocation>
        <location evidence="1">Membrane</location>
        <topology evidence="1">Single-pass membrane protein</topology>
    </subcellularLocation>
    <subcellularLocation>
        <location evidence="2">Mitochondrion</location>
    </subcellularLocation>
</comment>
<keyword evidence="9" id="KW-0496">Mitochondrion</keyword>
<sequence>MKLQTYKKYIEYLKSTGICIVMVGGCWFLYQLRQVSQILQSSVPTNVLSKEQPHTQYIYVDDPRFKDVLMLRKVENLQSSVPVESFSFAHIIMKWWKSLTRNVAYKLLNIAQTSNDTERLKALYTLTSLKHLKDWHYQHIAQMLDAKTAVSLARMPNVDLRFFLQPPYRHVQYKLHDVIEKVHQLLLHLSMLCENTHPCLVQFLNKNFKDTPSDNLILDHDLTNLGLAVAPAIVWNQELLKNCVQALCHHSCLEQYSKGKVKHLINIIDAGGLPLLMIIKKIFNDNVNICILLAKIISNISLHSMYLQDIFQSGFLKYCILITVSSKGWIGTLVEWSQSSDIRLSAPASRALANLDMDENDKYPRRIYLLHPLHKTMASTKLDVIFLHGLLGGVFITWRQRDPDTSEVVGFVDPYIIQDGINFSSFIDDQSHEFLKDLAYDLRKREWDKVGQDFEVILDDCPQNTNTRGTGPFFCKGNDICMKKMYHDRQHKTQCWPKDWLPQDIPYIRVIGVNYDTNLSLWTHSCPIDGRKSTMGERSKEYIKKLLIAGVGKRPTIWVCHSMGGLLVKKMLVDEWKTGDQNDICKNTRGIIFYSTPHRGSRVAALKQATQMVVWPSIEVQELREARLYEQYGLCLESPQLLKLHNEFLDMLKEHPIEIISFSETKSTHVTPLNVPFQFVTSNSADPGVGEFYEIAQDHLSICKPASRHSFLYQKLLSVLKRHVTQEKTTVSPIMELLSLPSKLL</sequence>
<dbReference type="GO" id="GO:0005739">
    <property type="term" value="C:mitochondrion"/>
    <property type="evidence" value="ECO:0007669"/>
    <property type="project" value="UniProtKB-SubCell"/>
</dbReference>
<evidence type="ECO:0000256" key="12">
    <source>
        <dbReference type="ARBA" id="ARBA00023264"/>
    </source>
</evidence>
<comment type="caution">
    <text evidence="17">The sequence shown here is derived from an EMBL/GenBank/DDBJ whole genome shotgun (WGS) entry which is preliminary data.</text>
</comment>
<dbReference type="InterPro" id="IPR052374">
    <property type="entry name" value="SERAC1"/>
</dbReference>
<evidence type="ECO:0000256" key="14">
    <source>
        <dbReference type="ARBA" id="ARBA00040991"/>
    </source>
</evidence>
<keyword evidence="18" id="KW-1185">Reference proteome</keyword>
<evidence type="ECO:0000256" key="3">
    <source>
        <dbReference type="ARBA" id="ARBA00004240"/>
    </source>
</evidence>
<evidence type="ECO:0000256" key="15">
    <source>
        <dbReference type="ARBA" id="ARBA00041701"/>
    </source>
</evidence>
<evidence type="ECO:0000256" key="7">
    <source>
        <dbReference type="ARBA" id="ARBA00022989"/>
    </source>
</evidence>
<name>A0A833RWH3_9HYME</name>
<dbReference type="PANTHER" id="PTHR48182:SF2">
    <property type="entry name" value="PROTEIN SERAC1"/>
    <property type="match status" value="1"/>
</dbReference>
<reference evidence="17" key="1">
    <citation type="submission" date="2019-11" db="EMBL/GenBank/DDBJ databases">
        <title>The nuclear and mitochondrial genomes of Frieseomelitta varia - a highly eusocial stingless bee (Meliponini) with a permanently sterile worker caste.</title>
        <authorList>
            <person name="Freitas F.C.P."/>
            <person name="Lourenco A.P."/>
            <person name="Nunes F.M.F."/>
            <person name="Paschoal A.R."/>
            <person name="Abreu F.C.P."/>
            <person name="Barbin F.O."/>
            <person name="Bataglia L."/>
            <person name="Cardoso-Junior C.A.M."/>
            <person name="Cervoni M.S."/>
            <person name="Silva S.R."/>
            <person name="Dalarmi F."/>
            <person name="Del Lama M.A."/>
            <person name="Depintor T.S."/>
            <person name="Ferreira K.M."/>
            <person name="Goria P.S."/>
            <person name="Jaskot M.C."/>
            <person name="Lago D.C."/>
            <person name="Luna-Lucena D."/>
            <person name="Moda L.M."/>
            <person name="Nascimento L."/>
            <person name="Pedrino M."/>
            <person name="Rabico F.O."/>
            <person name="Sanches F.C."/>
            <person name="Santos D.E."/>
            <person name="Santos C.G."/>
            <person name="Vieira J."/>
            <person name="Lopes T.F."/>
            <person name="Barchuk A.R."/>
            <person name="Hartfelder K."/>
            <person name="Simoes Z.L.P."/>
            <person name="Bitondi M.M.G."/>
            <person name="Pinheiro D.G."/>
        </authorList>
    </citation>
    <scope>NUCLEOTIDE SEQUENCE</scope>
    <source>
        <strain evidence="17">USP_RPSP 00005682</strain>
        <tissue evidence="17">Whole individual</tissue>
    </source>
</reference>
<evidence type="ECO:0000313" key="18">
    <source>
        <dbReference type="Proteomes" id="UP000655588"/>
    </source>
</evidence>
<evidence type="ECO:0000256" key="6">
    <source>
        <dbReference type="ARBA" id="ARBA00022824"/>
    </source>
</evidence>
<keyword evidence="7 16" id="KW-1133">Transmembrane helix</keyword>
<evidence type="ECO:0000256" key="9">
    <source>
        <dbReference type="ARBA" id="ARBA00023128"/>
    </source>
</evidence>
<dbReference type="Proteomes" id="UP000655588">
    <property type="component" value="Unassembled WGS sequence"/>
</dbReference>
<protein>
    <recommendedName>
        <fullName evidence="14">Protein SERAC1</fullName>
    </recommendedName>
    <alternativeName>
        <fullName evidence="15">Serine active site-containing protein 1</fullName>
    </alternativeName>
</protein>